<sequence length="782" mass="87034">MSFQLMYQPLFVTPPPSPTSQIIALPDGCPRRRGSSIEPKMTAPSLATTPPLSPASSSHGDSGEFSRSSRPSSPCSSTAMNATIVAVDKDKNSPHAVRWAIENLASQDKPILLVHVKIKQSSYCAAEGFDDELRDLFTLYRGYSARKSVEMKEVVLEEREVVKGLLDYIANNYVANVVLGASSRNALSRKLKSTDVSTSLMKSAPDFCSMFVISKGKVVSTRQARGVVNTNMPPRQPSPRGRSPVPNQAEPNDMSRMVSRRPRRKSMGSDMINPSGERTRVPMANLSVDAIDFHARRNRDSISDCSEISGSVLSQGSTEIDDERDDFTSFGSDSSLSQSSRELEAEMRRLKLELKQTMDMYSMACKEALTAKRKAEELHQMKQEEERRLEEARLAEETALAVAEMEKAKCKAAIDAAEKAQKRAEMEGLRRKHAEMKARQEAQEKDRALTALNQNDSRYRKYTIEDIEAATDKFSKSNKIGEGGYGPVYKGKLDHTPVAIKVLRPDATQGKRQFHQEVEVLSSMRHPNMVLLLGACPEYGCLVYEFMDFGSLEDRLLRRGNTPPMSWRKRFDIAAEITTALLFMHQAKPEPLVHRDLKPANILLDRNFKSKISDVGLARLVPPSVAENVTQYHMTSAAGTFCYIDPEYQQTGMLTTKSDVYSLGIMLLQIVTAKSPMGLSHHVRSAIEKGKFEEMLDPSVKDWPVEEVLSFAKVALACAELRKKDRPDLASVVLPELSRLREFGRKSRNPSQGNGHVRRHTIDDSGSTTPRSQPSSPITGRS</sequence>
<keyword evidence="2" id="KW-1185">Reference proteome</keyword>
<reference evidence="2" key="1">
    <citation type="journal article" date="2023" name="Front. Plant Sci.">
        <title>Chromosomal-level genome assembly of Melastoma candidum provides insights into trichome evolution.</title>
        <authorList>
            <person name="Zhong Y."/>
            <person name="Wu W."/>
            <person name="Sun C."/>
            <person name="Zou P."/>
            <person name="Liu Y."/>
            <person name="Dai S."/>
            <person name="Zhou R."/>
        </authorList>
    </citation>
    <scope>NUCLEOTIDE SEQUENCE [LARGE SCALE GENOMIC DNA]</scope>
</reference>
<protein>
    <submittedName>
        <fullName evidence="1">Uncharacterized protein</fullName>
    </submittedName>
</protein>
<comment type="caution">
    <text evidence="1">The sequence shown here is derived from an EMBL/GenBank/DDBJ whole genome shotgun (WGS) entry which is preliminary data.</text>
</comment>
<evidence type="ECO:0000313" key="1">
    <source>
        <dbReference type="EMBL" id="KAI4379646.1"/>
    </source>
</evidence>
<name>A0ACB9RN59_9MYRT</name>
<proteinExistence type="predicted"/>
<gene>
    <name evidence="1" type="ORF">MLD38_005918</name>
</gene>
<accession>A0ACB9RN59</accession>
<organism evidence="1 2">
    <name type="scientific">Melastoma candidum</name>
    <dbReference type="NCBI Taxonomy" id="119954"/>
    <lineage>
        <taxon>Eukaryota</taxon>
        <taxon>Viridiplantae</taxon>
        <taxon>Streptophyta</taxon>
        <taxon>Embryophyta</taxon>
        <taxon>Tracheophyta</taxon>
        <taxon>Spermatophyta</taxon>
        <taxon>Magnoliopsida</taxon>
        <taxon>eudicotyledons</taxon>
        <taxon>Gunneridae</taxon>
        <taxon>Pentapetalae</taxon>
        <taxon>rosids</taxon>
        <taxon>malvids</taxon>
        <taxon>Myrtales</taxon>
        <taxon>Melastomataceae</taxon>
        <taxon>Melastomatoideae</taxon>
        <taxon>Melastomateae</taxon>
        <taxon>Melastoma</taxon>
    </lineage>
</organism>
<dbReference type="Proteomes" id="UP001057402">
    <property type="component" value="Chromosome 3"/>
</dbReference>
<evidence type="ECO:0000313" key="2">
    <source>
        <dbReference type="Proteomes" id="UP001057402"/>
    </source>
</evidence>
<dbReference type="EMBL" id="CM042882">
    <property type="protein sequence ID" value="KAI4379646.1"/>
    <property type="molecule type" value="Genomic_DNA"/>
</dbReference>